<dbReference type="CDD" id="cd02657">
    <property type="entry name" value="Peptidase_C19A"/>
    <property type="match status" value="1"/>
</dbReference>
<dbReference type="InterPro" id="IPR018200">
    <property type="entry name" value="USP_CS"/>
</dbReference>
<keyword evidence="10" id="KW-1185">Reference proteome</keyword>
<evidence type="ECO:0000256" key="7">
    <source>
        <dbReference type="RuleBase" id="RU366025"/>
    </source>
</evidence>
<dbReference type="PROSITE" id="PS00972">
    <property type="entry name" value="USP_1"/>
    <property type="match status" value="1"/>
</dbReference>
<dbReference type="AlphaFoldDB" id="A0A7R9BSG6"/>
<dbReference type="Gene3D" id="3.10.20.90">
    <property type="entry name" value="Phosphatidylinositol 3-kinase Catalytic Subunit, Chain A, domain 1"/>
    <property type="match status" value="1"/>
</dbReference>
<proteinExistence type="inferred from homology"/>
<dbReference type="Gene3D" id="3.30.420.40">
    <property type="match status" value="2"/>
</dbReference>
<evidence type="ECO:0000259" key="8">
    <source>
        <dbReference type="PROSITE" id="PS50235"/>
    </source>
</evidence>
<dbReference type="SUPFAM" id="SSF54236">
    <property type="entry name" value="Ubiquitin-like"/>
    <property type="match status" value="1"/>
</dbReference>
<dbReference type="EMBL" id="OA883772">
    <property type="protein sequence ID" value="CAD7279666.1"/>
    <property type="molecule type" value="Genomic_DNA"/>
</dbReference>
<comment type="similarity">
    <text evidence="7">Belongs to the peptidase C19 family.</text>
</comment>
<feature type="domain" description="USP" evidence="8">
    <location>
        <begin position="504"/>
        <end position="876"/>
    </location>
</feature>
<dbReference type="InterPro" id="IPR044635">
    <property type="entry name" value="UBP14-like"/>
</dbReference>
<dbReference type="InterPro" id="IPR004000">
    <property type="entry name" value="Actin"/>
</dbReference>
<dbReference type="GO" id="GO:0043161">
    <property type="term" value="P:proteasome-mediated ubiquitin-dependent protein catabolic process"/>
    <property type="evidence" value="ECO:0007669"/>
    <property type="project" value="InterPro"/>
</dbReference>
<evidence type="ECO:0000256" key="6">
    <source>
        <dbReference type="RuleBase" id="RU000487"/>
    </source>
</evidence>
<dbReference type="PANTHER" id="PTHR43982">
    <property type="entry name" value="UBIQUITIN CARBOXYL-TERMINAL HYDROLASE"/>
    <property type="match status" value="1"/>
</dbReference>
<evidence type="ECO:0000256" key="1">
    <source>
        <dbReference type="ARBA" id="ARBA00000707"/>
    </source>
</evidence>
<comment type="similarity">
    <text evidence="6">Belongs to the actin family.</text>
</comment>
<evidence type="ECO:0000256" key="2">
    <source>
        <dbReference type="ARBA" id="ARBA00022670"/>
    </source>
</evidence>
<dbReference type="CDD" id="cd10207">
    <property type="entry name" value="ASKHA_NBD_Arp10"/>
    <property type="match status" value="1"/>
</dbReference>
<keyword evidence="4 7" id="KW-0378">Hydrolase</keyword>
<dbReference type="CDD" id="cd16104">
    <property type="entry name" value="Ubl_USP14_like"/>
    <property type="match status" value="1"/>
</dbReference>
<dbReference type="GO" id="GO:0016579">
    <property type="term" value="P:protein deubiquitination"/>
    <property type="evidence" value="ECO:0007669"/>
    <property type="project" value="InterPro"/>
</dbReference>
<dbReference type="EC" id="3.4.19.12" evidence="7"/>
<dbReference type="InterPro" id="IPR001394">
    <property type="entry name" value="Peptidase_C19_UCH"/>
</dbReference>
<dbReference type="InterPro" id="IPR043129">
    <property type="entry name" value="ATPase_NBD"/>
</dbReference>
<dbReference type="EMBL" id="CAJPEX010001735">
    <property type="protein sequence ID" value="CAG0919818.1"/>
    <property type="molecule type" value="Genomic_DNA"/>
</dbReference>
<dbReference type="InterPro" id="IPR028889">
    <property type="entry name" value="USP"/>
</dbReference>
<evidence type="ECO:0000256" key="5">
    <source>
        <dbReference type="ARBA" id="ARBA00022807"/>
    </source>
</evidence>
<evidence type="ECO:0000313" key="9">
    <source>
        <dbReference type="EMBL" id="CAD7279666.1"/>
    </source>
</evidence>
<name>A0A7R9BSG6_9CRUS</name>
<gene>
    <name evidence="9" type="ORF">NMOB1V02_LOCUS7334</name>
</gene>
<keyword evidence="2 7" id="KW-0645">Protease</keyword>
<accession>A0A7R9BSG6</accession>
<dbReference type="SUPFAM" id="SSF53067">
    <property type="entry name" value="Actin-like ATPase domain"/>
    <property type="match status" value="2"/>
</dbReference>
<dbReference type="PROSITE" id="PS00973">
    <property type="entry name" value="USP_2"/>
    <property type="match status" value="1"/>
</dbReference>
<dbReference type="Pfam" id="PF00022">
    <property type="entry name" value="Actin"/>
    <property type="match status" value="1"/>
</dbReference>
<comment type="catalytic activity">
    <reaction evidence="1 7">
        <text>Thiol-dependent hydrolysis of ester, thioester, amide, peptide and isopeptide bonds formed by the C-terminal Gly of ubiquitin (a 76-residue protein attached to proteins as an intracellular targeting signal).</text>
        <dbReference type="EC" id="3.4.19.12"/>
    </reaction>
</comment>
<evidence type="ECO:0000256" key="3">
    <source>
        <dbReference type="ARBA" id="ARBA00022786"/>
    </source>
</evidence>
<dbReference type="SUPFAM" id="SSF54001">
    <property type="entry name" value="Cysteine proteinases"/>
    <property type="match status" value="1"/>
</dbReference>
<dbReference type="PROSITE" id="PS00299">
    <property type="entry name" value="UBIQUITIN_1"/>
    <property type="match status" value="1"/>
</dbReference>
<dbReference type="GO" id="GO:0070628">
    <property type="term" value="F:proteasome binding"/>
    <property type="evidence" value="ECO:0007669"/>
    <property type="project" value="TreeGrafter"/>
</dbReference>
<sequence>MPLYEGIGLINEKPAVILEIGQSLTRVGFAGDITPLILPSVVKCRQSNASVPLTSFKNTVELLEATLQFLRNLYNKYLLVNSKERAVVIIEDVLGCSKLREAVARILFDYLEVPSIAFVPGPVVAQFAVGDDALFSVDIGSTETRIIGVCSGIPFMNSWNALSVGVDAVNKRLSEELEEFATVVLPTAEEVPFRDVSFQLDEKTVDDIRLRFCFVTPRDRAVARNNGGLTTECQGSEYIFTHASETYVLKIPGRVREGATEVLFEPDEDSVTLRSAILDSMMMCPIDYRVKIAESIVICGGLSHMKGLRKRLLEELFAESHERAEREAALKKNQKLQIKSDEDVVETHIPKLDFKLFEIPTPGNILFWFGGSVLGSTQQLAVQAITRDNYIKSGGIVDWCDLRYEGLPDALNVKWGREQYKDLCLDTDEEPMVFKAQLFALTGVQPMRQKVMLRGMTLKDDGWGTFPVKDVSKDEDVPKEPAERPTFVEDMAADQLHKALNYPNGLKNLGNTCYLNASVQCLRAVPELKAKLLSMTEFRGRPESREIASSLQGVFRKLDSDSPPLFDAEMELTPLRLLQGLHTSLPHFASKTEGGVLMQQDANECFNELMRSLQENMVDKDQLGKNFINSYFGIQLESEYKCLEAESEPVTKSTENSLQLSCFISPEVKYIQSGLQERLTETIEKFSSTLQRNAQYKRISKLSRVPAYLAIQFVRFCYKEREGVNAKILKDVKFPLSLDVFELCSSALQQKLTPARAAFREKEERDLGAAFNKTGPKGEQVPKKKVKTCPYAFEDDPGSSNSGYYDLQAVLTHQGRSSSSGHYVGWIKMKSSDEQRPYAWYKMDDDNVSMVDEEEILRLSGGGDWHCAYVLIYGPRILEIEEQDEPMEQAAK</sequence>
<dbReference type="PANTHER" id="PTHR43982:SF1">
    <property type="entry name" value="UBIQUITIN CARBOXYL-TERMINAL HYDROLASE 14"/>
    <property type="match status" value="1"/>
</dbReference>
<dbReference type="InterPro" id="IPR029071">
    <property type="entry name" value="Ubiquitin-like_domsf"/>
</dbReference>
<dbReference type="Proteomes" id="UP000678499">
    <property type="component" value="Unassembled WGS sequence"/>
</dbReference>
<dbReference type="InterPro" id="IPR038765">
    <property type="entry name" value="Papain-like_cys_pep_sf"/>
</dbReference>
<dbReference type="Gene3D" id="3.90.640.10">
    <property type="entry name" value="Actin, Chain A, domain 4"/>
    <property type="match status" value="1"/>
</dbReference>
<organism evidence="9">
    <name type="scientific">Notodromas monacha</name>
    <dbReference type="NCBI Taxonomy" id="399045"/>
    <lineage>
        <taxon>Eukaryota</taxon>
        <taxon>Metazoa</taxon>
        <taxon>Ecdysozoa</taxon>
        <taxon>Arthropoda</taxon>
        <taxon>Crustacea</taxon>
        <taxon>Oligostraca</taxon>
        <taxon>Ostracoda</taxon>
        <taxon>Podocopa</taxon>
        <taxon>Podocopida</taxon>
        <taxon>Cypridocopina</taxon>
        <taxon>Cypridoidea</taxon>
        <taxon>Cyprididae</taxon>
        <taxon>Notodromas</taxon>
    </lineage>
</organism>
<evidence type="ECO:0000256" key="4">
    <source>
        <dbReference type="ARBA" id="ARBA00022801"/>
    </source>
</evidence>
<dbReference type="PROSITE" id="PS50235">
    <property type="entry name" value="USP_3"/>
    <property type="match status" value="1"/>
</dbReference>
<dbReference type="GO" id="GO:0061136">
    <property type="term" value="P:regulation of proteasomal protein catabolic process"/>
    <property type="evidence" value="ECO:0007669"/>
    <property type="project" value="TreeGrafter"/>
</dbReference>
<dbReference type="GO" id="GO:0004843">
    <property type="term" value="F:cysteine-type deubiquitinase activity"/>
    <property type="evidence" value="ECO:0007669"/>
    <property type="project" value="UniProtKB-UniRule"/>
</dbReference>
<reference evidence="9" key="1">
    <citation type="submission" date="2020-11" db="EMBL/GenBank/DDBJ databases">
        <authorList>
            <person name="Tran Van P."/>
        </authorList>
    </citation>
    <scope>NUCLEOTIDE SEQUENCE</scope>
</reference>
<dbReference type="Gene3D" id="3.90.70.10">
    <property type="entry name" value="Cysteine proteinases"/>
    <property type="match status" value="1"/>
</dbReference>
<dbReference type="InterPro" id="IPR019954">
    <property type="entry name" value="Ubiquitin_CS"/>
</dbReference>
<dbReference type="SMART" id="SM00268">
    <property type="entry name" value="ACTIN"/>
    <property type="match status" value="1"/>
</dbReference>
<keyword evidence="3 7" id="KW-0833">Ubl conjugation pathway</keyword>
<protein>
    <recommendedName>
        <fullName evidence="7">Ubiquitin carboxyl-terminal hydrolase</fullName>
        <ecNumber evidence="7">3.4.19.12</ecNumber>
    </recommendedName>
</protein>
<dbReference type="OrthoDB" id="333239at2759"/>
<keyword evidence="5 7" id="KW-0788">Thiol protease</keyword>
<evidence type="ECO:0000313" key="10">
    <source>
        <dbReference type="Proteomes" id="UP000678499"/>
    </source>
</evidence>
<dbReference type="Pfam" id="PF00443">
    <property type="entry name" value="UCH"/>
    <property type="match status" value="1"/>
</dbReference>